<feature type="transmembrane region" description="Helical" evidence="6">
    <location>
        <begin position="299"/>
        <end position="318"/>
    </location>
</feature>
<reference evidence="8 9" key="1">
    <citation type="submission" date="2024-09" db="EMBL/GenBank/DDBJ databases">
        <authorList>
            <person name="Sun Q."/>
            <person name="Mori K."/>
        </authorList>
    </citation>
    <scope>NUCLEOTIDE SEQUENCE [LARGE SCALE GENOMIC DNA]</scope>
    <source>
        <strain evidence="8 9">JCM 11201</strain>
    </source>
</reference>
<gene>
    <name evidence="8" type="ORF">ACFFMS_12030</name>
</gene>
<feature type="transmembrane region" description="Helical" evidence="6">
    <location>
        <begin position="174"/>
        <end position="191"/>
    </location>
</feature>
<dbReference type="Proteomes" id="UP001589609">
    <property type="component" value="Unassembled WGS sequence"/>
</dbReference>
<dbReference type="InterPro" id="IPR036259">
    <property type="entry name" value="MFS_trans_sf"/>
</dbReference>
<feature type="transmembrane region" description="Helical" evidence="6">
    <location>
        <begin position="354"/>
        <end position="375"/>
    </location>
</feature>
<keyword evidence="9" id="KW-1185">Reference proteome</keyword>
<feature type="transmembrane region" description="Helical" evidence="6">
    <location>
        <begin position="396"/>
        <end position="416"/>
    </location>
</feature>
<dbReference type="SUPFAM" id="SSF103473">
    <property type="entry name" value="MFS general substrate transporter"/>
    <property type="match status" value="1"/>
</dbReference>
<comment type="subcellular location">
    <subcellularLocation>
        <location evidence="1">Cell membrane</location>
        <topology evidence="1">Multi-pass membrane protein</topology>
    </subcellularLocation>
</comment>
<comment type="caution">
    <text evidence="8">The sequence shown here is derived from an EMBL/GenBank/DDBJ whole genome shotgun (WGS) entry which is preliminary data.</text>
</comment>
<feature type="transmembrane region" description="Helical" evidence="6">
    <location>
        <begin position="203"/>
        <end position="223"/>
    </location>
</feature>
<keyword evidence="4 6" id="KW-1133">Transmembrane helix</keyword>
<feature type="transmembrane region" description="Helical" evidence="6">
    <location>
        <begin position="22"/>
        <end position="44"/>
    </location>
</feature>
<dbReference type="EMBL" id="JBHMAF010000062">
    <property type="protein sequence ID" value="MFB9759173.1"/>
    <property type="molecule type" value="Genomic_DNA"/>
</dbReference>
<dbReference type="InterPro" id="IPR020846">
    <property type="entry name" value="MFS_dom"/>
</dbReference>
<keyword evidence="5 6" id="KW-0472">Membrane</keyword>
<proteinExistence type="predicted"/>
<dbReference type="CDD" id="cd17321">
    <property type="entry name" value="MFS_MMR_MDR_like"/>
    <property type="match status" value="1"/>
</dbReference>
<name>A0ABV5WG26_9BACI</name>
<dbReference type="Pfam" id="PF07690">
    <property type="entry name" value="MFS_1"/>
    <property type="match status" value="1"/>
</dbReference>
<evidence type="ECO:0000313" key="8">
    <source>
        <dbReference type="EMBL" id="MFB9759173.1"/>
    </source>
</evidence>
<evidence type="ECO:0000256" key="6">
    <source>
        <dbReference type="SAM" id="Phobius"/>
    </source>
</evidence>
<evidence type="ECO:0000313" key="9">
    <source>
        <dbReference type="Proteomes" id="UP001589609"/>
    </source>
</evidence>
<evidence type="ECO:0000256" key="3">
    <source>
        <dbReference type="ARBA" id="ARBA00022692"/>
    </source>
</evidence>
<dbReference type="RefSeq" id="WP_379949470.1">
    <property type="nucleotide sequence ID" value="NZ_JBHMAF010000062.1"/>
</dbReference>
<protein>
    <submittedName>
        <fullName evidence="8">MFS transporter</fullName>
    </submittedName>
</protein>
<feature type="transmembrane region" description="Helical" evidence="6">
    <location>
        <begin position="267"/>
        <end position="293"/>
    </location>
</feature>
<sequence length="456" mass="49294">MPSSSFSITATKKDGLLQENKIVLLWSITVWLVVMNTTMFNVALPSILDDFHLSSSTASWIVSGYSIVFAIATLTYSRLSDFIPIRSLLTIGITILGVASIIGLFATQFYLLLASRLLQAAGAGAVPGLAMVLAGKYIPESRRGKAMSLISSAASLGFGLGPVIGGTIIQALGWHYLFVVTALVFVVLPVFSKLLPKEDMQAVKFDTVGGVLTGASVTGLLLFLSTFSYLILLGSIMAIVILWIHIHRIEIPFIQPNLLKNGQYLKVLFIGFSAFIIHFSTLFLMPIILSVVFQKTPASIGMIIFPGAILSAVAAQYIGRLIDRVGNIPLILFGHLFLIISTVAFSLFSNVSPYAILITYMFMSTGFSALISSISNETSRLLPDDEIGTGMGMAQLIQFFGGAFGVALSGLLLTLQKNLLPEDMYHNIFMGLTILIGCSLLMFVAYLRGKKGSFKR</sequence>
<dbReference type="Gene3D" id="1.20.1250.20">
    <property type="entry name" value="MFS general substrate transporter like domains"/>
    <property type="match status" value="1"/>
</dbReference>
<evidence type="ECO:0000256" key="1">
    <source>
        <dbReference type="ARBA" id="ARBA00004651"/>
    </source>
</evidence>
<dbReference type="PANTHER" id="PTHR42718">
    <property type="entry name" value="MAJOR FACILITATOR SUPERFAMILY MULTIDRUG TRANSPORTER MFSC"/>
    <property type="match status" value="1"/>
</dbReference>
<keyword evidence="2" id="KW-0813">Transport</keyword>
<dbReference type="PROSITE" id="PS50850">
    <property type="entry name" value="MFS"/>
    <property type="match status" value="1"/>
</dbReference>
<feature type="domain" description="Major facilitator superfamily (MFS) profile" evidence="7">
    <location>
        <begin position="22"/>
        <end position="451"/>
    </location>
</feature>
<evidence type="ECO:0000256" key="5">
    <source>
        <dbReference type="ARBA" id="ARBA00023136"/>
    </source>
</evidence>
<dbReference type="PRINTS" id="PR01036">
    <property type="entry name" value="TCRTETB"/>
</dbReference>
<dbReference type="InterPro" id="IPR011701">
    <property type="entry name" value="MFS"/>
</dbReference>
<feature type="transmembrane region" description="Helical" evidence="6">
    <location>
        <begin position="88"/>
        <end position="111"/>
    </location>
</feature>
<feature type="transmembrane region" description="Helical" evidence="6">
    <location>
        <begin position="56"/>
        <end position="76"/>
    </location>
</feature>
<keyword evidence="3 6" id="KW-0812">Transmembrane</keyword>
<feature type="transmembrane region" description="Helical" evidence="6">
    <location>
        <begin position="146"/>
        <end position="168"/>
    </location>
</feature>
<accession>A0ABV5WG26</accession>
<evidence type="ECO:0000259" key="7">
    <source>
        <dbReference type="PROSITE" id="PS50850"/>
    </source>
</evidence>
<evidence type="ECO:0000256" key="4">
    <source>
        <dbReference type="ARBA" id="ARBA00022989"/>
    </source>
</evidence>
<feature type="transmembrane region" description="Helical" evidence="6">
    <location>
        <begin position="229"/>
        <end position="246"/>
    </location>
</feature>
<organism evidence="8 9">
    <name type="scientific">Ectobacillus funiculus</name>
    <dbReference type="NCBI Taxonomy" id="137993"/>
    <lineage>
        <taxon>Bacteria</taxon>
        <taxon>Bacillati</taxon>
        <taxon>Bacillota</taxon>
        <taxon>Bacilli</taxon>
        <taxon>Bacillales</taxon>
        <taxon>Bacillaceae</taxon>
        <taxon>Ectobacillus</taxon>
    </lineage>
</organism>
<dbReference type="Gene3D" id="1.20.1720.10">
    <property type="entry name" value="Multidrug resistance protein D"/>
    <property type="match status" value="1"/>
</dbReference>
<feature type="transmembrane region" description="Helical" evidence="6">
    <location>
        <begin position="330"/>
        <end position="348"/>
    </location>
</feature>
<feature type="transmembrane region" description="Helical" evidence="6">
    <location>
        <begin position="428"/>
        <end position="447"/>
    </location>
</feature>
<dbReference type="PANTHER" id="PTHR42718:SF9">
    <property type="entry name" value="MAJOR FACILITATOR SUPERFAMILY MULTIDRUG TRANSPORTER MFSC"/>
    <property type="match status" value="1"/>
</dbReference>
<feature type="transmembrane region" description="Helical" evidence="6">
    <location>
        <begin position="117"/>
        <end position="134"/>
    </location>
</feature>
<evidence type="ECO:0000256" key="2">
    <source>
        <dbReference type="ARBA" id="ARBA00022448"/>
    </source>
</evidence>